<evidence type="ECO:0000313" key="1">
    <source>
        <dbReference type="EMBL" id="EAY19399.1"/>
    </source>
</evidence>
<evidence type="ECO:0000313" key="2">
    <source>
        <dbReference type="Proteomes" id="UP000001542"/>
    </source>
</evidence>
<dbReference type="EMBL" id="DS113208">
    <property type="protein sequence ID" value="EAY19399.1"/>
    <property type="molecule type" value="Genomic_DNA"/>
</dbReference>
<proteinExistence type="predicted"/>
<keyword evidence="2" id="KW-1185">Reference proteome</keyword>
<dbReference type="VEuPathDB" id="TrichDB:TVAG_101170"/>
<sequence length="118" mass="13344">MNIFRDYRIVQNQVLTDEFIKRSLIALKVQLGVSSKQIYPKGSISVSDDCFIIAILNKLNSFIIAKVYVVMDYEMLPGMVKYPPRHYFTVSAVVTVAKEFTSVVHMLNAVAAQKKISP</sequence>
<dbReference type="Proteomes" id="UP000001542">
    <property type="component" value="Unassembled WGS sequence"/>
</dbReference>
<name>A2DJJ9_TRIV3</name>
<reference evidence="1" key="2">
    <citation type="journal article" date="2007" name="Science">
        <title>Draft genome sequence of the sexually transmitted pathogen Trichomonas vaginalis.</title>
        <authorList>
            <person name="Carlton J.M."/>
            <person name="Hirt R.P."/>
            <person name="Silva J.C."/>
            <person name="Delcher A.L."/>
            <person name="Schatz M."/>
            <person name="Zhao Q."/>
            <person name="Wortman J.R."/>
            <person name="Bidwell S.L."/>
            <person name="Alsmark U.C.M."/>
            <person name="Besteiro S."/>
            <person name="Sicheritz-Ponten T."/>
            <person name="Noel C.J."/>
            <person name="Dacks J.B."/>
            <person name="Foster P.G."/>
            <person name="Simillion C."/>
            <person name="Van de Peer Y."/>
            <person name="Miranda-Saavedra D."/>
            <person name="Barton G.J."/>
            <person name="Westrop G.D."/>
            <person name="Mueller S."/>
            <person name="Dessi D."/>
            <person name="Fiori P.L."/>
            <person name="Ren Q."/>
            <person name="Paulsen I."/>
            <person name="Zhang H."/>
            <person name="Bastida-Corcuera F.D."/>
            <person name="Simoes-Barbosa A."/>
            <person name="Brown M.T."/>
            <person name="Hayes R.D."/>
            <person name="Mukherjee M."/>
            <person name="Okumura C.Y."/>
            <person name="Schneider R."/>
            <person name="Smith A.J."/>
            <person name="Vanacova S."/>
            <person name="Villalvazo M."/>
            <person name="Haas B.J."/>
            <person name="Pertea M."/>
            <person name="Feldblyum T.V."/>
            <person name="Utterback T.R."/>
            <person name="Shu C.L."/>
            <person name="Osoegawa K."/>
            <person name="de Jong P.J."/>
            <person name="Hrdy I."/>
            <person name="Horvathova L."/>
            <person name="Zubacova Z."/>
            <person name="Dolezal P."/>
            <person name="Malik S.B."/>
            <person name="Logsdon J.M. Jr."/>
            <person name="Henze K."/>
            <person name="Gupta A."/>
            <person name="Wang C.C."/>
            <person name="Dunne R.L."/>
            <person name="Upcroft J.A."/>
            <person name="Upcroft P."/>
            <person name="White O."/>
            <person name="Salzberg S.L."/>
            <person name="Tang P."/>
            <person name="Chiu C.-H."/>
            <person name="Lee Y.-S."/>
            <person name="Embley T.M."/>
            <person name="Coombs G.H."/>
            <person name="Mottram J.C."/>
            <person name="Tachezy J."/>
            <person name="Fraser-Liggett C.M."/>
            <person name="Johnson P.J."/>
        </authorList>
    </citation>
    <scope>NUCLEOTIDE SEQUENCE [LARGE SCALE GENOMIC DNA]</scope>
    <source>
        <strain evidence="1">G3</strain>
    </source>
</reference>
<dbReference type="InParanoid" id="A2DJJ9"/>
<protein>
    <submittedName>
        <fullName evidence="1">Uncharacterized protein</fullName>
    </submittedName>
</protein>
<accession>A2DJJ9</accession>
<dbReference type="VEuPathDB" id="TrichDB:TVAGG3_1035990"/>
<dbReference type="RefSeq" id="XP_001580385.1">
    <property type="nucleotide sequence ID" value="XM_001580335.1"/>
</dbReference>
<gene>
    <name evidence="1" type="ORF">TVAG_101170</name>
</gene>
<organism evidence="1 2">
    <name type="scientific">Trichomonas vaginalis (strain ATCC PRA-98 / G3)</name>
    <dbReference type="NCBI Taxonomy" id="412133"/>
    <lineage>
        <taxon>Eukaryota</taxon>
        <taxon>Metamonada</taxon>
        <taxon>Parabasalia</taxon>
        <taxon>Trichomonadida</taxon>
        <taxon>Trichomonadidae</taxon>
        <taxon>Trichomonas</taxon>
    </lineage>
</organism>
<dbReference type="KEGG" id="tva:5464927"/>
<dbReference type="AlphaFoldDB" id="A2DJJ9"/>
<reference evidence="1" key="1">
    <citation type="submission" date="2006-10" db="EMBL/GenBank/DDBJ databases">
        <authorList>
            <person name="Amadeo P."/>
            <person name="Zhao Q."/>
            <person name="Wortman J."/>
            <person name="Fraser-Liggett C."/>
            <person name="Carlton J."/>
        </authorList>
    </citation>
    <scope>NUCLEOTIDE SEQUENCE</scope>
    <source>
        <strain evidence="1">G3</strain>
    </source>
</reference>